<dbReference type="CDD" id="cd00170">
    <property type="entry name" value="SEC14"/>
    <property type="match status" value="1"/>
</dbReference>
<gene>
    <name evidence="3" type="ORF">CCUR1050_LOCUS13888</name>
</gene>
<dbReference type="PROSITE" id="PS50866">
    <property type="entry name" value="GOLD"/>
    <property type="match status" value="1"/>
</dbReference>
<evidence type="ECO:0008006" key="4">
    <source>
        <dbReference type="Google" id="ProtNLM"/>
    </source>
</evidence>
<dbReference type="PANTHER" id="PTHR23324:SF83">
    <property type="entry name" value="SEC14-LIKE PROTEIN 2"/>
    <property type="match status" value="1"/>
</dbReference>
<dbReference type="SUPFAM" id="SSF101576">
    <property type="entry name" value="Supernatant protein factor (SPF), C-terminal domain"/>
    <property type="match status" value="1"/>
</dbReference>
<reference evidence="3" key="1">
    <citation type="submission" date="2021-01" db="EMBL/GenBank/DDBJ databases">
        <authorList>
            <person name="Corre E."/>
            <person name="Pelletier E."/>
            <person name="Niang G."/>
            <person name="Scheremetjew M."/>
            <person name="Finn R."/>
            <person name="Kale V."/>
            <person name="Holt S."/>
            <person name="Cochrane G."/>
            <person name="Meng A."/>
            <person name="Brown T."/>
            <person name="Cohen L."/>
        </authorList>
    </citation>
    <scope>NUCLEOTIDE SEQUENCE</scope>
    <source>
        <strain evidence="3">CCAP979/52</strain>
    </source>
</reference>
<dbReference type="AlphaFoldDB" id="A0A7S0MDF4"/>
<feature type="domain" description="GOLD" evidence="2">
    <location>
        <begin position="283"/>
        <end position="391"/>
    </location>
</feature>
<dbReference type="InterPro" id="IPR036865">
    <property type="entry name" value="CRAL-TRIO_dom_sf"/>
</dbReference>
<dbReference type="SMART" id="SM00516">
    <property type="entry name" value="SEC14"/>
    <property type="match status" value="1"/>
</dbReference>
<dbReference type="Pfam" id="PF00650">
    <property type="entry name" value="CRAL_TRIO"/>
    <property type="match status" value="1"/>
</dbReference>
<organism evidence="3">
    <name type="scientific">Cryptomonas curvata</name>
    <dbReference type="NCBI Taxonomy" id="233186"/>
    <lineage>
        <taxon>Eukaryota</taxon>
        <taxon>Cryptophyceae</taxon>
        <taxon>Cryptomonadales</taxon>
        <taxon>Cryptomonadaceae</taxon>
        <taxon>Cryptomonas</taxon>
    </lineage>
</organism>
<dbReference type="PANTHER" id="PTHR23324">
    <property type="entry name" value="SEC14 RELATED PROTEIN"/>
    <property type="match status" value="1"/>
</dbReference>
<dbReference type="PROSITE" id="PS50191">
    <property type="entry name" value="CRAL_TRIO"/>
    <property type="match status" value="1"/>
</dbReference>
<dbReference type="InterPro" id="IPR001251">
    <property type="entry name" value="CRAL-TRIO_dom"/>
</dbReference>
<dbReference type="EMBL" id="HBEZ01025157">
    <property type="protein sequence ID" value="CAD8636207.1"/>
    <property type="molecule type" value="Transcribed_RNA"/>
</dbReference>
<accession>A0A7S0MDF4</accession>
<evidence type="ECO:0000259" key="1">
    <source>
        <dbReference type="PROSITE" id="PS50191"/>
    </source>
</evidence>
<name>A0A7S0MDF4_9CRYP</name>
<dbReference type="Gene3D" id="2.60.120.680">
    <property type="entry name" value="GOLD domain"/>
    <property type="match status" value="1"/>
</dbReference>
<dbReference type="InterPro" id="IPR051064">
    <property type="entry name" value="SEC14/CRAL-TRIO_domain"/>
</dbReference>
<dbReference type="InterPro" id="IPR036598">
    <property type="entry name" value="GOLD_dom_sf"/>
</dbReference>
<dbReference type="Gene3D" id="3.40.525.10">
    <property type="entry name" value="CRAL-TRIO lipid binding domain"/>
    <property type="match status" value="1"/>
</dbReference>
<protein>
    <recommendedName>
        <fullName evidence="4">CRAL-TRIO domain-containing protein</fullName>
    </recommendedName>
</protein>
<dbReference type="SUPFAM" id="SSF52087">
    <property type="entry name" value="CRAL/TRIO domain"/>
    <property type="match status" value="1"/>
</dbReference>
<proteinExistence type="predicted"/>
<sequence>MAFNPNRSQEYRIDVLLDRLWETGMTGQQGIDKMKDLLRNKGKFPVSEEFAPPEWIDTILLRFFIGFKRSATAAAEAFAEMMDWRAKNNINAIRTQILGGLTPEQFPRYEQIRRYYPLLKTGEDKNGCPIMITLTGLVDPAKLLKAATLDEIRLYIIYEMEHKLVKLCEMTTRTGVLIRALEIHDLKGLGMHHLATGPISMLRKVVQEVSANYVELADKVLLINCPFASVVRTVLNQVIPARSLHKLAVLGGPADYAGRLAEHADQDQYHPVLFGGPLPEGLEDTGEDDMETWASAAVPARDKKVVQQAVDRGTVCWSVCPEALDVAVDIRFVSPGAKDRPVFDSASTPDKRISGLQRGSFGCETSGTLVMTFDNTFSYLKAKVVRYHIEVLDNPDMAGAEGPVDPSADAVDEP</sequence>
<dbReference type="InterPro" id="IPR036273">
    <property type="entry name" value="CRAL/TRIO_N_dom_sf"/>
</dbReference>
<feature type="domain" description="CRAL-TRIO" evidence="1">
    <location>
        <begin position="108"/>
        <end position="282"/>
    </location>
</feature>
<dbReference type="SUPFAM" id="SSF46938">
    <property type="entry name" value="CRAL/TRIO N-terminal domain"/>
    <property type="match status" value="1"/>
</dbReference>
<evidence type="ECO:0000259" key="2">
    <source>
        <dbReference type="PROSITE" id="PS50866"/>
    </source>
</evidence>
<dbReference type="InterPro" id="IPR009038">
    <property type="entry name" value="GOLD_dom"/>
</dbReference>
<evidence type="ECO:0000313" key="3">
    <source>
        <dbReference type="EMBL" id="CAD8636207.1"/>
    </source>
</evidence>
<dbReference type="GO" id="GO:0005737">
    <property type="term" value="C:cytoplasm"/>
    <property type="evidence" value="ECO:0007669"/>
    <property type="project" value="TreeGrafter"/>
</dbReference>